<organism evidence="1 2">
    <name type="scientific">Alkalibacillus filiformis</name>
    <dbReference type="NCBI Taxonomy" id="200990"/>
    <lineage>
        <taxon>Bacteria</taxon>
        <taxon>Bacillati</taxon>
        <taxon>Bacillota</taxon>
        <taxon>Bacilli</taxon>
        <taxon>Bacillales</taxon>
        <taxon>Bacillaceae</taxon>
        <taxon>Alkalibacillus</taxon>
    </lineage>
</organism>
<accession>A0ABU0DPL6</accession>
<dbReference type="InterPro" id="IPR030906">
    <property type="entry name" value="Surf_polysacc"/>
</dbReference>
<evidence type="ECO:0000313" key="1">
    <source>
        <dbReference type="EMBL" id="MDQ0350233.1"/>
    </source>
</evidence>
<keyword evidence="2" id="KW-1185">Reference proteome</keyword>
<sequence>MTYLFLPVEVKVRELDAKMLLAYYAAQEGFRVVIGEQTAVERAALELPQGIFFAKGYPDRYRSRVVKKMKAKGHRLIELDEEGLIMSDRNHYLEDRMNKSSTKQFDQIYCWGTDQKELIESHIPNQELILTGNPRFDLLKEKFRPLYKQRVKSIQTSYGSFILLNTRFSIYNPKKKNNQNEHEQYDYMKQLFQHFIKLTEAIAREIPYQTIIIRPHPSENLHTYQKRFESYDNIVIAPFGNVIDWILASQVIIHNGCTTGLEAFLLNKPSITYMPIEDDRYDVFLPNQFSEKATTIDSVLDAIQNIETIHPTRKQHNILDHYVASWSAGQAYEKIINALKQLNVQPKQSSSSNTLQIKKSKKAKYRFSRLSEEDLKQFFKKINQIEKKSSSFQIKPLGQDVYEITLR</sequence>
<dbReference type="RefSeq" id="WP_307064922.1">
    <property type="nucleotide sequence ID" value="NZ_JAUSUP010000001.1"/>
</dbReference>
<protein>
    <submittedName>
        <fullName evidence="1">Surface carbohydrate biosynthesis protein</fullName>
    </submittedName>
</protein>
<dbReference type="SUPFAM" id="SSF53756">
    <property type="entry name" value="UDP-Glycosyltransferase/glycogen phosphorylase"/>
    <property type="match status" value="1"/>
</dbReference>
<dbReference type="NCBIfam" id="TIGR04396">
    <property type="entry name" value="surf_polysacc"/>
    <property type="match status" value="1"/>
</dbReference>
<dbReference type="Proteomes" id="UP001236723">
    <property type="component" value="Unassembled WGS sequence"/>
</dbReference>
<reference evidence="1 2" key="1">
    <citation type="submission" date="2023-07" db="EMBL/GenBank/DDBJ databases">
        <title>Genomic Encyclopedia of Type Strains, Phase IV (KMG-IV): sequencing the most valuable type-strain genomes for metagenomic binning, comparative biology and taxonomic classification.</title>
        <authorList>
            <person name="Goeker M."/>
        </authorList>
    </citation>
    <scope>NUCLEOTIDE SEQUENCE [LARGE SCALE GENOMIC DNA]</scope>
    <source>
        <strain evidence="1 2">DSM 15448</strain>
    </source>
</reference>
<name>A0ABU0DPL6_9BACI</name>
<dbReference type="EMBL" id="JAUSUP010000001">
    <property type="protein sequence ID" value="MDQ0350233.1"/>
    <property type="molecule type" value="Genomic_DNA"/>
</dbReference>
<evidence type="ECO:0000313" key="2">
    <source>
        <dbReference type="Proteomes" id="UP001236723"/>
    </source>
</evidence>
<comment type="caution">
    <text evidence="1">The sequence shown here is derived from an EMBL/GenBank/DDBJ whole genome shotgun (WGS) entry which is preliminary data.</text>
</comment>
<gene>
    <name evidence="1" type="ORF">J2R98_000036</name>
</gene>
<proteinExistence type="predicted"/>
<dbReference type="Gene3D" id="3.40.50.2000">
    <property type="entry name" value="Glycogen Phosphorylase B"/>
    <property type="match status" value="2"/>
</dbReference>